<dbReference type="GO" id="GO:0046677">
    <property type="term" value="P:response to antibiotic"/>
    <property type="evidence" value="ECO:0007669"/>
    <property type="project" value="InterPro"/>
</dbReference>
<gene>
    <name evidence="3" type="ORF">LX16_5165</name>
</gene>
<dbReference type="PANTHER" id="PTHR35333:SF3">
    <property type="entry name" value="BETA-LACTAMASE-TYPE TRANSPEPTIDASE FOLD CONTAINING PROTEIN"/>
    <property type="match status" value="1"/>
</dbReference>
<reference evidence="3 4" key="1">
    <citation type="journal article" date="2013" name="Stand. Genomic Sci.">
        <title>Genomic Encyclopedia of Type Strains, Phase I: The one thousand microbial genomes (KMG-I) project.</title>
        <authorList>
            <person name="Kyrpides N.C."/>
            <person name="Woyke T."/>
            <person name="Eisen J.A."/>
            <person name="Garrity G."/>
            <person name="Lilburn T.G."/>
            <person name="Beck B.J."/>
            <person name="Whitman W.B."/>
            <person name="Hugenholtz P."/>
            <person name="Klenk H.P."/>
        </authorList>
    </citation>
    <scope>NUCLEOTIDE SEQUENCE [LARGE SCALE GENOMIC DNA]</scope>
    <source>
        <strain evidence="3 4">DSM 45044</strain>
    </source>
</reference>
<name>A0A562ULE5_9ACTN</name>
<keyword evidence="4" id="KW-1185">Reference proteome</keyword>
<dbReference type="EMBL" id="VLLL01000012">
    <property type="protein sequence ID" value="TWJ06429.1"/>
    <property type="molecule type" value="Genomic_DNA"/>
</dbReference>
<dbReference type="GO" id="GO:0008800">
    <property type="term" value="F:beta-lactamase activity"/>
    <property type="evidence" value="ECO:0007669"/>
    <property type="project" value="InterPro"/>
</dbReference>
<feature type="compositionally biased region" description="Low complexity" evidence="1">
    <location>
        <begin position="52"/>
        <end position="66"/>
    </location>
</feature>
<feature type="domain" description="Beta-lactamase class A catalytic" evidence="2">
    <location>
        <begin position="138"/>
        <end position="268"/>
    </location>
</feature>
<dbReference type="OrthoDB" id="3524371at2"/>
<dbReference type="RefSeq" id="WP_147144511.1">
    <property type="nucleotide sequence ID" value="NZ_BAABIJ010000002.1"/>
</dbReference>
<evidence type="ECO:0000256" key="1">
    <source>
        <dbReference type="SAM" id="MobiDB-lite"/>
    </source>
</evidence>
<dbReference type="InterPro" id="IPR012338">
    <property type="entry name" value="Beta-lactam/transpept-like"/>
</dbReference>
<dbReference type="SUPFAM" id="SSF56601">
    <property type="entry name" value="beta-lactamase/transpeptidase-like"/>
    <property type="match status" value="1"/>
</dbReference>
<comment type="caution">
    <text evidence="3">The sequence shown here is derived from an EMBL/GenBank/DDBJ whole genome shotgun (WGS) entry which is preliminary data.</text>
</comment>
<dbReference type="Gene3D" id="3.40.710.10">
    <property type="entry name" value="DD-peptidase/beta-lactamase superfamily"/>
    <property type="match status" value="1"/>
</dbReference>
<proteinExistence type="predicted"/>
<dbReference type="Pfam" id="PF13354">
    <property type="entry name" value="Beta-lactamase2"/>
    <property type="match status" value="1"/>
</dbReference>
<dbReference type="InterPro" id="IPR045155">
    <property type="entry name" value="Beta-lactam_cat"/>
</dbReference>
<dbReference type="Proteomes" id="UP000321617">
    <property type="component" value="Unassembled WGS sequence"/>
</dbReference>
<evidence type="ECO:0000259" key="2">
    <source>
        <dbReference type="Pfam" id="PF13354"/>
    </source>
</evidence>
<feature type="region of interest" description="Disordered" evidence="1">
    <location>
        <begin position="41"/>
        <end position="70"/>
    </location>
</feature>
<evidence type="ECO:0000313" key="3">
    <source>
        <dbReference type="EMBL" id="TWJ06429.1"/>
    </source>
</evidence>
<accession>A0A562ULE5</accession>
<dbReference type="GO" id="GO:0030655">
    <property type="term" value="P:beta-lactam antibiotic catabolic process"/>
    <property type="evidence" value="ECO:0007669"/>
    <property type="project" value="InterPro"/>
</dbReference>
<sequence>MPNLPSFLPDRRQLTRRLPGVAVAALVALILTASVLASAPATGRLHPGTSASDIPSTPEPESSTDPAGDRQDRLEELVGDYLAAHPGFTATVAIGDDLGRHEIAGPALESASVAKLEILVRWLLARQSGPLPQDEYALARRMMSESDNEATDTLCIDIIGDTAPEDVPGGTGLCTSDGWWGAHETTAADQLDVLAAAWDPGLLSEESREVVRDLMSQVVPWQVWGISAAARDGEAVWLKNGWDERDGWLVHSVGVVGGPTPVRIAVLTGGHTDYETGVAHVERIAALARQALDGH</sequence>
<organism evidence="3 4">
    <name type="scientific">Stackebrandtia albiflava</name>
    <dbReference type="NCBI Taxonomy" id="406432"/>
    <lineage>
        <taxon>Bacteria</taxon>
        <taxon>Bacillati</taxon>
        <taxon>Actinomycetota</taxon>
        <taxon>Actinomycetes</taxon>
        <taxon>Glycomycetales</taxon>
        <taxon>Glycomycetaceae</taxon>
        <taxon>Stackebrandtia</taxon>
    </lineage>
</organism>
<dbReference type="AlphaFoldDB" id="A0A562ULE5"/>
<evidence type="ECO:0000313" key="4">
    <source>
        <dbReference type="Proteomes" id="UP000321617"/>
    </source>
</evidence>
<protein>
    <recommendedName>
        <fullName evidence="2">Beta-lactamase class A catalytic domain-containing protein</fullName>
    </recommendedName>
</protein>
<dbReference type="InterPro" id="IPR000871">
    <property type="entry name" value="Beta-lactam_class-A"/>
</dbReference>
<dbReference type="PANTHER" id="PTHR35333">
    <property type="entry name" value="BETA-LACTAMASE"/>
    <property type="match status" value="1"/>
</dbReference>